<name>A0A8J3HZC6_9CHLR</name>
<feature type="domain" description="Glycosyltransferase RgtA/B/C/D-like" evidence="9">
    <location>
        <begin position="60"/>
        <end position="218"/>
    </location>
</feature>
<dbReference type="PANTHER" id="PTHR33908:SF11">
    <property type="entry name" value="MEMBRANE PROTEIN"/>
    <property type="match status" value="1"/>
</dbReference>
<evidence type="ECO:0000256" key="4">
    <source>
        <dbReference type="ARBA" id="ARBA00022679"/>
    </source>
</evidence>
<gene>
    <name evidence="10" type="ORF">KSX_19410</name>
</gene>
<accession>A0A8J3HZC6</accession>
<keyword evidence="7 8" id="KW-0472">Membrane</keyword>
<feature type="transmembrane region" description="Helical" evidence="8">
    <location>
        <begin position="407"/>
        <end position="428"/>
    </location>
</feature>
<comment type="caution">
    <text evidence="10">The sequence shown here is derived from an EMBL/GenBank/DDBJ whole genome shotgun (WGS) entry which is preliminary data.</text>
</comment>
<keyword evidence="6 8" id="KW-1133">Transmembrane helix</keyword>
<feature type="transmembrane region" description="Helical" evidence="8">
    <location>
        <begin position="201"/>
        <end position="222"/>
    </location>
</feature>
<feature type="transmembrane region" description="Helical" evidence="8">
    <location>
        <begin position="100"/>
        <end position="119"/>
    </location>
</feature>
<dbReference type="Proteomes" id="UP000612362">
    <property type="component" value="Unassembled WGS sequence"/>
</dbReference>
<evidence type="ECO:0000256" key="7">
    <source>
        <dbReference type="ARBA" id="ARBA00023136"/>
    </source>
</evidence>
<dbReference type="GO" id="GO:0016763">
    <property type="term" value="F:pentosyltransferase activity"/>
    <property type="evidence" value="ECO:0007669"/>
    <property type="project" value="TreeGrafter"/>
</dbReference>
<evidence type="ECO:0000313" key="10">
    <source>
        <dbReference type="EMBL" id="GHO43778.1"/>
    </source>
</evidence>
<proteinExistence type="predicted"/>
<dbReference type="GO" id="GO:0005886">
    <property type="term" value="C:plasma membrane"/>
    <property type="evidence" value="ECO:0007669"/>
    <property type="project" value="UniProtKB-SubCell"/>
</dbReference>
<evidence type="ECO:0000256" key="3">
    <source>
        <dbReference type="ARBA" id="ARBA00022676"/>
    </source>
</evidence>
<evidence type="ECO:0000256" key="1">
    <source>
        <dbReference type="ARBA" id="ARBA00004651"/>
    </source>
</evidence>
<evidence type="ECO:0000256" key="8">
    <source>
        <dbReference type="SAM" id="Phobius"/>
    </source>
</evidence>
<keyword evidence="2" id="KW-1003">Cell membrane</keyword>
<dbReference type="Pfam" id="PF13231">
    <property type="entry name" value="PMT_2"/>
    <property type="match status" value="1"/>
</dbReference>
<keyword evidence="4" id="KW-0808">Transferase</keyword>
<evidence type="ECO:0000259" key="9">
    <source>
        <dbReference type="Pfam" id="PF13231"/>
    </source>
</evidence>
<feature type="transmembrane region" description="Helical" evidence="8">
    <location>
        <begin position="375"/>
        <end position="395"/>
    </location>
</feature>
<evidence type="ECO:0000256" key="5">
    <source>
        <dbReference type="ARBA" id="ARBA00022692"/>
    </source>
</evidence>
<keyword evidence="3" id="KW-0328">Glycosyltransferase</keyword>
<feature type="transmembrane region" description="Helical" evidence="8">
    <location>
        <begin position="75"/>
        <end position="94"/>
    </location>
</feature>
<dbReference type="EMBL" id="BNJF01000001">
    <property type="protein sequence ID" value="GHO43778.1"/>
    <property type="molecule type" value="Genomic_DNA"/>
</dbReference>
<reference evidence="10" key="1">
    <citation type="submission" date="2020-10" db="EMBL/GenBank/DDBJ databases">
        <title>Taxonomic study of unclassified bacteria belonging to the class Ktedonobacteria.</title>
        <authorList>
            <person name="Yabe S."/>
            <person name="Wang C.M."/>
            <person name="Zheng Y."/>
            <person name="Sakai Y."/>
            <person name="Cavaletti L."/>
            <person name="Monciardini P."/>
            <person name="Donadio S."/>
        </authorList>
    </citation>
    <scope>NUCLEOTIDE SEQUENCE</scope>
    <source>
        <strain evidence="10">SOSP1-1</strain>
    </source>
</reference>
<comment type="subcellular location">
    <subcellularLocation>
        <location evidence="1">Cell membrane</location>
        <topology evidence="1">Multi-pass membrane protein</topology>
    </subcellularLocation>
</comment>
<dbReference type="GO" id="GO:0009103">
    <property type="term" value="P:lipopolysaccharide biosynthetic process"/>
    <property type="evidence" value="ECO:0007669"/>
    <property type="project" value="UniProtKB-ARBA"/>
</dbReference>
<dbReference type="InterPro" id="IPR050297">
    <property type="entry name" value="LipidA_mod_glycosyltrf_83"/>
</dbReference>
<dbReference type="PANTHER" id="PTHR33908">
    <property type="entry name" value="MANNOSYLTRANSFERASE YKCB-RELATED"/>
    <property type="match status" value="1"/>
</dbReference>
<keyword evidence="11" id="KW-1185">Reference proteome</keyword>
<organism evidence="10 11">
    <name type="scientific">Ktedonospora formicarum</name>
    <dbReference type="NCBI Taxonomy" id="2778364"/>
    <lineage>
        <taxon>Bacteria</taxon>
        <taxon>Bacillati</taxon>
        <taxon>Chloroflexota</taxon>
        <taxon>Ktedonobacteria</taxon>
        <taxon>Ktedonobacterales</taxon>
        <taxon>Ktedonobacteraceae</taxon>
        <taxon>Ktedonospora</taxon>
    </lineage>
</organism>
<dbReference type="AlphaFoldDB" id="A0A8J3HZC6"/>
<sequence>MLALVILASLIRFLLIAYHWPTTNSDEGVIDLMALHIAYRGEHPIFYYGQAYLGSLEAHLAAPFVLLFGPSVFSVRLLLIALYALFLVLLYNLASRLYTRKLALFSVLLLSFGSLDMILQQLKAFGRYPDILVLNTLLLLLASHLALTSPLASPAPRRWGLFFLMGLLSGIAIWTDQITLPFVGCALLLLALFCRRELRGWGLGLLLVGLLIGIGPMIYANLTSPLGNNSLNAILNVNGAMANEMAAKNIPSVRRFVGSLLFALPAATGFNQLCSPNQLPLFGPATPTMLACTLTHGLWSLGYLGLGGIATTQALISAWRLRPRETTLTELAPSDYRHLVIECTRLALLLSAGSILALYTLSASAAVNPGPTSRYLFSMCLALPALLWPLWRGLLPLTWPTLWRARALFTLRIATLLFILSMLVVGTVRTFEDVPNAQETFQKQENLINYLLSHKKTRIYSDYWTCNRLIFQTTEQIACSVLDEQLQSGQNRYPLYTEEVQKATAPAYVFIQDSAQARAFESQTYLPHALLYQRATVSGYIIYIKSCKVCST</sequence>
<keyword evidence="5 8" id="KW-0812">Transmembrane</keyword>
<evidence type="ECO:0000256" key="6">
    <source>
        <dbReference type="ARBA" id="ARBA00022989"/>
    </source>
</evidence>
<feature type="transmembrane region" description="Helical" evidence="8">
    <location>
        <begin position="298"/>
        <end position="319"/>
    </location>
</feature>
<feature type="transmembrane region" description="Helical" evidence="8">
    <location>
        <begin position="339"/>
        <end position="363"/>
    </location>
</feature>
<feature type="transmembrane region" description="Helical" evidence="8">
    <location>
        <begin position="171"/>
        <end position="194"/>
    </location>
</feature>
<evidence type="ECO:0000313" key="11">
    <source>
        <dbReference type="Proteomes" id="UP000612362"/>
    </source>
</evidence>
<evidence type="ECO:0000256" key="2">
    <source>
        <dbReference type="ARBA" id="ARBA00022475"/>
    </source>
</evidence>
<dbReference type="InterPro" id="IPR038731">
    <property type="entry name" value="RgtA/B/C-like"/>
</dbReference>
<protein>
    <recommendedName>
        <fullName evidence="9">Glycosyltransferase RgtA/B/C/D-like domain-containing protein</fullName>
    </recommendedName>
</protein>